<name>A0ABT6ZT90_9ACTN</name>
<evidence type="ECO:0000256" key="3">
    <source>
        <dbReference type="ARBA" id="ARBA00023002"/>
    </source>
</evidence>
<dbReference type="Pfam" id="PF02737">
    <property type="entry name" value="3HCDH_N"/>
    <property type="match status" value="1"/>
</dbReference>
<protein>
    <submittedName>
        <fullName evidence="6">3-hydroxyacyl-CoA dehydrogenase family protein</fullName>
    </submittedName>
</protein>
<dbReference type="InterPro" id="IPR022694">
    <property type="entry name" value="3-OHacyl-CoA_DH"/>
</dbReference>
<keyword evidence="7" id="KW-1185">Reference proteome</keyword>
<dbReference type="Proteomes" id="UP001214441">
    <property type="component" value="Unassembled WGS sequence"/>
</dbReference>
<keyword evidence="3" id="KW-0560">Oxidoreductase</keyword>
<dbReference type="InterPro" id="IPR008927">
    <property type="entry name" value="6-PGluconate_DH-like_C_sf"/>
</dbReference>
<sequence>MDPVLSDSVLPAHDSRPVAVVGAGTLGRRIALMLASRGGTVRIHDPSAAQRDAAEEYVRQTLPGVVAAREGASPGAVRTTGDLASALADAWLVIEAVPEELGLKRRVFGDLDRLSPPDAVLASNSSSFASRLLIDHVTRPQRVMNAHFYMPPEQNVVEIMTCGHTRRALLDHLLTVLPSYGLHPFEARQESTGFINNRIWAAIKREALQVVADGVATAQEVDRLIELNTGAPGPFRAMDAIGLDVVLAIENHYASQNPHLPSSPRTLLHTYVDMGHLGVKTGRGFYDDYPNP</sequence>
<gene>
    <name evidence="6" type="ORF">NMN56_007725</name>
</gene>
<reference evidence="6 7" key="1">
    <citation type="submission" date="2023-05" db="EMBL/GenBank/DDBJ databases">
        <title>Streptantibioticus silvisoli sp. nov., acidotolerant actinomycetes 1 from pine litter.</title>
        <authorList>
            <person name="Swiecimska M."/>
            <person name="Golinska P."/>
            <person name="Sangal V."/>
            <person name="Wachnowicz B."/>
            <person name="Goodfellow M."/>
        </authorList>
    </citation>
    <scope>NUCLEOTIDE SEQUENCE [LARGE SCALE GENOMIC DNA]</scope>
    <source>
        <strain evidence="6 7">DSM 42109</strain>
    </source>
</reference>
<dbReference type="RefSeq" id="WP_274044441.1">
    <property type="nucleotide sequence ID" value="NZ_JANCPR020000006.1"/>
</dbReference>
<dbReference type="PANTHER" id="PTHR48075:SF3">
    <property type="entry name" value="3-HYDROXYACYL-COA DEHYDROGENASE"/>
    <property type="match status" value="1"/>
</dbReference>
<proteinExistence type="inferred from homology"/>
<feature type="domain" description="3-hydroxyacyl-CoA dehydrogenase NAD binding" evidence="5">
    <location>
        <begin position="18"/>
        <end position="187"/>
    </location>
</feature>
<dbReference type="EMBL" id="JANCPR020000006">
    <property type="protein sequence ID" value="MDJ1131846.1"/>
    <property type="molecule type" value="Genomic_DNA"/>
</dbReference>
<dbReference type="SUPFAM" id="SSF51735">
    <property type="entry name" value="NAD(P)-binding Rossmann-fold domains"/>
    <property type="match status" value="1"/>
</dbReference>
<evidence type="ECO:0000256" key="1">
    <source>
        <dbReference type="ARBA" id="ARBA00005086"/>
    </source>
</evidence>
<evidence type="ECO:0000256" key="2">
    <source>
        <dbReference type="ARBA" id="ARBA00009463"/>
    </source>
</evidence>
<evidence type="ECO:0000259" key="4">
    <source>
        <dbReference type="Pfam" id="PF00725"/>
    </source>
</evidence>
<accession>A0ABT6ZT90</accession>
<organism evidence="6 7">
    <name type="scientific">Streptomyces iconiensis</name>
    <dbReference type="NCBI Taxonomy" id="1384038"/>
    <lineage>
        <taxon>Bacteria</taxon>
        <taxon>Bacillati</taxon>
        <taxon>Actinomycetota</taxon>
        <taxon>Actinomycetes</taxon>
        <taxon>Kitasatosporales</taxon>
        <taxon>Streptomycetaceae</taxon>
        <taxon>Streptomyces</taxon>
    </lineage>
</organism>
<comment type="caution">
    <text evidence="6">The sequence shown here is derived from an EMBL/GenBank/DDBJ whole genome shotgun (WGS) entry which is preliminary data.</text>
</comment>
<evidence type="ECO:0000313" key="7">
    <source>
        <dbReference type="Proteomes" id="UP001214441"/>
    </source>
</evidence>
<dbReference type="InterPro" id="IPR006108">
    <property type="entry name" value="3HC_DH_C"/>
</dbReference>
<dbReference type="InterPro" id="IPR036291">
    <property type="entry name" value="NAD(P)-bd_dom_sf"/>
</dbReference>
<evidence type="ECO:0000259" key="5">
    <source>
        <dbReference type="Pfam" id="PF02737"/>
    </source>
</evidence>
<evidence type="ECO:0000313" key="6">
    <source>
        <dbReference type="EMBL" id="MDJ1131846.1"/>
    </source>
</evidence>
<dbReference type="Gene3D" id="1.10.1040.10">
    <property type="entry name" value="N-(1-d-carboxylethyl)-l-norvaline Dehydrogenase, domain 2"/>
    <property type="match status" value="1"/>
</dbReference>
<comment type="similarity">
    <text evidence="2">Belongs to the 3-hydroxyacyl-CoA dehydrogenase family.</text>
</comment>
<dbReference type="Pfam" id="PF00725">
    <property type="entry name" value="3HCDH"/>
    <property type="match status" value="1"/>
</dbReference>
<dbReference type="InterPro" id="IPR006176">
    <property type="entry name" value="3-OHacyl-CoA_DH_NAD-bd"/>
</dbReference>
<feature type="domain" description="3-hydroxyacyl-CoA dehydrogenase C-terminal" evidence="4">
    <location>
        <begin position="193"/>
        <end position="287"/>
    </location>
</feature>
<dbReference type="PIRSF" id="PIRSF000105">
    <property type="entry name" value="HCDH"/>
    <property type="match status" value="1"/>
</dbReference>
<comment type="pathway">
    <text evidence="1">Lipid metabolism; butanoate metabolism.</text>
</comment>
<dbReference type="SUPFAM" id="SSF48179">
    <property type="entry name" value="6-phosphogluconate dehydrogenase C-terminal domain-like"/>
    <property type="match status" value="1"/>
</dbReference>
<dbReference type="Gene3D" id="3.40.50.720">
    <property type="entry name" value="NAD(P)-binding Rossmann-like Domain"/>
    <property type="match status" value="1"/>
</dbReference>
<dbReference type="InterPro" id="IPR013328">
    <property type="entry name" value="6PGD_dom2"/>
</dbReference>
<dbReference type="PANTHER" id="PTHR48075">
    <property type="entry name" value="3-HYDROXYACYL-COA DEHYDROGENASE FAMILY PROTEIN"/>
    <property type="match status" value="1"/>
</dbReference>